<evidence type="ECO:0000256" key="6">
    <source>
        <dbReference type="SAM" id="MobiDB-lite"/>
    </source>
</evidence>
<dbReference type="OMA" id="NGFYEPK"/>
<dbReference type="Proteomes" id="UP000655225">
    <property type="component" value="Unassembled WGS sequence"/>
</dbReference>
<evidence type="ECO:0000313" key="9">
    <source>
        <dbReference type="Proteomes" id="UP000655225"/>
    </source>
</evidence>
<dbReference type="Pfam" id="PF14432">
    <property type="entry name" value="DYW_deaminase"/>
    <property type="match status" value="1"/>
</dbReference>
<evidence type="ECO:0000256" key="5">
    <source>
        <dbReference type="PROSITE-ProRule" id="PRU00708"/>
    </source>
</evidence>
<accession>A0A834ZGR5</accession>
<evidence type="ECO:0000256" key="3">
    <source>
        <dbReference type="ARBA" id="ARBA00022946"/>
    </source>
</evidence>
<dbReference type="FunFam" id="1.25.40.10:FF:000503">
    <property type="entry name" value="Pentatricopeptide repeat-containing protein, mitochondrial"/>
    <property type="match status" value="1"/>
</dbReference>
<dbReference type="AlphaFoldDB" id="A0A834ZGR5"/>
<dbReference type="PANTHER" id="PTHR47926:SF388">
    <property type="entry name" value="DYW DOMAIN-CONTAINING PROTEIN"/>
    <property type="match status" value="1"/>
</dbReference>
<keyword evidence="4" id="KW-0496">Mitochondrion</keyword>
<dbReference type="GO" id="GO:0008270">
    <property type="term" value="F:zinc ion binding"/>
    <property type="evidence" value="ECO:0007669"/>
    <property type="project" value="InterPro"/>
</dbReference>
<dbReference type="InterPro" id="IPR011990">
    <property type="entry name" value="TPR-like_helical_dom_sf"/>
</dbReference>
<protein>
    <recommendedName>
        <fullName evidence="7">DYW domain-containing protein</fullName>
    </recommendedName>
</protein>
<feature type="domain" description="DYW" evidence="7">
    <location>
        <begin position="705"/>
        <end position="797"/>
    </location>
</feature>
<comment type="caution">
    <text evidence="8">The sequence shown here is derived from an EMBL/GenBank/DDBJ whole genome shotgun (WGS) entry which is preliminary data.</text>
</comment>
<feature type="compositionally biased region" description="Polar residues" evidence="6">
    <location>
        <begin position="100"/>
        <end position="127"/>
    </location>
</feature>
<dbReference type="EMBL" id="JABCRI010000005">
    <property type="protein sequence ID" value="KAF8406377.1"/>
    <property type="molecule type" value="Genomic_DNA"/>
</dbReference>
<dbReference type="NCBIfam" id="TIGR00756">
    <property type="entry name" value="PPR"/>
    <property type="match status" value="3"/>
</dbReference>
<dbReference type="GO" id="GO:0003723">
    <property type="term" value="F:RNA binding"/>
    <property type="evidence" value="ECO:0007669"/>
    <property type="project" value="InterPro"/>
</dbReference>
<feature type="repeat" description="PPR" evidence="5">
    <location>
        <begin position="499"/>
        <end position="533"/>
    </location>
</feature>
<proteinExistence type="predicted"/>
<keyword evidence="2" id="KW-0677">Repeat</keyword>
<feature type="compositionally biased region" description="Polar residues" evidence="6">
    <location>
        <begin position="229"/>
        <end position="249"/>
    </location>
</feature>
<gene>
    <name evidence="8" type="ORF">HHK36_008464</name>
</gene>
<evidence type="ECO:0000256" key="4">
    <source>
        <dbReference type="ARBA" id="ARBA00023128"/>
    </source>
</evidence>
<dbReference type="GO" id="GO:0005739">
    <property type="term" value="C:mitochondrion"/>
    <property type="evidence" value="ECO:0007669"/>
    <property type="project" value="UniProtKB-SubCell"/>
</dbReference>
<organism evidence="8 9">
    <name type="scientific">Tetracentron sinense</name>
    <name type="common">Spur-leaf</name>
    <dbReference type="NCBI Taxonomy" id="13715"/>
    <lineage>
        <taxon>Eukaryota</taxon>
        <taxon>Viridiplantae</taxon>
        <taxon>Streptophyta</taxon>
        <taxon>Embryophyta</taxon>
        <taxon>Tracheophyta</taxon>
        <taxon>Spermatophyta</taxon>
        <taxon>Magnoliopsida</taxon>
        <taxon>Trochodendrales</taxon>
        <taxon>Trochodendraceae</taxon>
        <taxon>Tetracentron</taxon>
    </lineage>
</organism>
<evidence type="ECO:0000313" key="8">
    <source>
        <dbReference type="EMBL" id="KAF8406377.1"/>
    </source>
</evidence>
<sequence>MFRKRATLFTIKSVAALSKVHFSRSQLNSLHNFETSIKTLTFVKNIYTTAAERTDFQVEPLSTRENPSGFQHNPNGFHRGNYLDQQQTPDGVYGERSRENQLNSDGYYRGNQNPREFQQSSSWSGVSRENPREFGQKPNGVVGESPRQNLNGAYRGNQKEFQQNPDGFYGGNSREYQQNPNSVYAENLRGYQQNPDQIYRNYPREEFQQNPVGPNKNSSGLYREDPRELQQNPNGIPTESSNYFQQNPNGYYRGNTIGQNPHGSCREDPRKIQQNPNGFGFDSGYPSNTQGSVNGYYKGNIGEYQQNTNGCYNENIGEIQQNPNWYYKKNVGEIQQNPNGHYRENVGEIQQTTNGYYRENVGEFNQTPNRFQREMVNSQTVNNVKHDGESVESDESSQYRGTIDELDGFCKEGKVKEAVEVLNLLEKQRIDVDLPRYLHLMQACGEAKALQEAKAVHGHLLRSIPNIKVSIYNKMLVMYSECGSMSDAHDLFEKMPERNLTSWDTMITWLAKNGFGEDAIDLFTQFKEAGLKPDSQMFIGVFAACGVLGDMDEGMLHFKSMSKDYGIVPSMEHYVGVVDMLGSTGYLDEAMQFIEKMPVEPSIDIWETLMNLCRIHGNTEIGDRCAEIIDHLDPSRLTDQSKAGLVPVKASDLAKEKEKKKLSGQNLLEVRSRVHEYRAGDTSHPEKDKIYAQLRGLSVQMREAGYVPETRFVLHDIDQEGKEEALLSHSERLAVAYGLISSPARSPIRIIKNLRVCGDCHSALKIISKLVGRELIIRDAKRFHHFKDGLCSCRDYW</sequence>
<evidence type="ECO:0000259" key="7">
    <source>
        <dbReference type="Pfam" id="PF14432"/>
    </source>
</evidence>
<dbReference type="OrthoDB" id="1932290at2759"/>
<dbReference type="PANTHER" id="PTHR47926">
    <property type="entry name" value="PENTATRICOPEPTIDE REPEAT-CONTAINING PROTEIN"/>
    <property type="match status" value="1"/>
</dbReference>
<feature type="repeat" description="PPR" evidence="5">
    <location>
        <begin position="468"/>
        <end position="498"/>
    </location>
</feature>
<dbReference type="InterPro" id="IPR046960">
    <property type="entry name" value="PPR_At4g14850-like_plant"/>
</dbReference>
<comment type="subcellular location">
    <subcellularLocation>
        <location evidence="1">Mitochondrion</location>
    </subcellularLocation>
</comment>
<keyword evidence="3" id="KW-0809">Transit peptide</keyword>
<feature type="compositionally biased region" description="Polar residues" evidence="6">
    <location>
        <begin position="63"/>
        <end position="74"/>
    </location>
</feature>
<dbReference type="Pfam" id="PF01535">
    <property type="entry name" value="PPR"/>
    <property type="match status" value="3"/>
</dbReference>
<dbReference type="Gene3D" id="1.25.40.10">
    <property type="entry name" value="Tetratricopeptide repeat domain"/>
    <property type="match status" value="1"/>
</dbReference>
<keyword evidence="9" id="KW-1185">Reference proteome</keyword>
<feature type="region of interest" description="Disordered" evidence="6">
    <location>
        <begin position="205"/>
        <end position="253"/>
    </location>
</feature>
<evidence type="ECO:0000256" key="1">
    <source>
        <dbReference type="ARBA" id="ARBA00004173"/>
    </source>
</evidence>
<feature type="region of interest" description="Disordered" evidence="6">
    <location>
        <begin position="57"/>
        <end position="178"/>
    </location>
</feature>
<dbReference type="InterPro" id="IPR032867">
    <property type="entry name" value="DYW_dom"/>
</dbReference>
<dbReference type="PROSITE" id="PS51375">
    <property type="entry name" value="PPR"/>
    <property type="match status" value="2"/>
</dbReference>
<evidence type="ECO:0000256" key="2">
    <source>
        <dbReference type="ARBA" id="ARBA00022737"/>
    </source>
</evidence>
<reference evidence="8 9" key="1">
    <citation type="submission" date="2020-04" db="EMBL/GenBank/DDBJ databases">
        <title>Plant Genome Project.</title>
        <authorList>
            <person name="Zhang R.-G."/>
        </authorList>
    </citation>
    <scope>NUCLEOTIDE SEQUENCE [LARGE SCALE GENOMIC DNA]</scope>
    <source>
        <strain evidence="8">YNK0</strain>
        <tissue evidence="8">Leaf</tissue>
    </source>
</reference>
<dbReference type="GO" id="GO:0009451">
    <property type="term" value="P:RNA modification"/>
    <property type="evidence" value="ECO:0007669"/>
    <property type="project" value="InterPro"/>
</dbReference>
<feature type="compositionally biased region" description="Polar residues" evidence="6">
    <location>
        <begin position="208"/>
        <end position="220"/>
    </location>
</feature>
<dbReference type="InterPro" id="IPR002885">
    <property type="entry name" value="PPR_rpt"/>
</dbReference>
<name>A0A834ZGR5_TETSI</name>